<keyword evidence="2" id="KW-1185">Reference proteome</keyword>
<dbReference type="VEuPathDB" id="FungiDB:GLRG_11130"/>
<dbReference type="GeneID" id="24416495"/>
<reference evidence="2" key="1">
    <citation type="journal article" date="2012" name="Nat. Genet.">
        <title>Lifestyle transitions in plant pathogenic Colletotrichum fungi deciphered by genome and transcriptome analyses.</title>
        <authorList>
            <person name="O'Connell R.J."/>
            <person name="Thon M.R."/>
            <person name="Hacquard S."/>
            <person name="Amyotte S.G."/>
            <person name="Kleemann J."/>
            <person name="Torres M.F."/>
            <person name="Damm U."/>
            <person name="Buiate E.A."/>
            <person name="Epstein L."/>
            <person name="Alkan N."/>
            <person name="Altmueller J."/>
            <person name="Alvarado-Balderrama L."/>
            <person name="Bauser C.A."/>
            <person name="Becker C."/>
            <person name="Birren B.W."/>
            <person name="Chen Z."/>
            <person name="Choi J."/>
            <person name="Crouch J.A."/>
            <person name="Duvick J.P."/>
            <person name="Farman M.A."/>
            <person name="Gan P."/>
            <person name="Heiman D."/>
            <person name="Henrissat B."/>
            <person name="Howard R.J."/>
            <person name="Kabbage M."/>
            <person name="Koch C."/>
            <person name="Kracher B."/>
            <person name="Kubo Y."/>
            <person name="Law A.D."/>
            <person name="Lebrun M.-H."/>
            <person name="Lee Y.-H."/>
            <person name="Miyara I."/>
            <person name="Moore N."/>
            <person name="Neumann U."/>
            <person name="Nordstroem K."/>
            <person name="Panaccione D.G."/>
            <person name="Panstruga R."/>
            <person name="Place M."/>
            <person name="Proctor R.H."/>
            <person name="Prusky D."/>
            <person name="Rech G."/>
            <person name="Reinhardt R."/>
            <person name="Rollins J.A."/>
            <person name="Rounsley S."/>
            <person name="Schardl C.L."/>
            <person name="Schwartz D.C."/>
            <person name="Shenoy N."/>
            <person name="Shirasu K."/>
            <person name="Sikhakolli U.R."/>
            <person name="Stueber K."/>
            <person name="Sukno S.A."/>
            <person name="Sweigard J.A."/>
            <person name="Takano Y."/>
            <person name="Takahara H."/>
            <person name="Trail F."/>
            <person name="van der Does H.C."/>
            <person name="Voll L.M."/>
            <person name="Will I."/>
            <person name="Young S."/>
            <person name="Zeng Q."/>
            <person name="Zhang J."/>
            <person name="Zhou S."/>
            <person name="Dickman M.B."/>
            <person name="Schulze-Lefert P."/>
            <person name="Ver Loren van Themaat E."/>
            <person name="Ma L.-J."/>
            <person name="Vaillancourt L.J."/>
        </authorList>
    </citation>
    <scope>NUCLEOTIDE SEQUENCE [LARGE SCALE GENOMIC DNA]</scope>
    <source>
        <strain evidence="2">M1.001 / M2 / FGSC 10212</strain>
    </source>
</reference>
<organism evidence="2">
    <name type="scientific">Colletotrichum graminicola (strain M1.001 / M2 / FGSC 10212)</name>
    <name type="common">Maize anthracnose fungus</name>
    <name type="synonym">Glomerella graminicola</name>
    <dbReference type="NCBI Taxonomy" id="645133"/>
    <lineage>
        <taxon>Eukaryota</taxon>
        <taxon>Fungi</taxon>
        <taxon>Dikarya</taxon>
        <taxon>Ascomycota</taxon>
        <taxon>Pezizomycotina</taxon>
        <taxon>Sordariomycetes</taxon>
        <taxon>Hypocreomycetidae</taxon>
        <taxon>Glomerellales</taxon>
        <taxon>Glomerellaceae</taxon>
        <taxon>Colletotrichum</taxon>
        <taxon>Colletotrichum graminicola species complex</taxon>
    </lineage>
</organism>
<proteinExistence type="predicted"/>
<dbReference type="HOGENOM" id="CLU_2739868_0_0_1"/>
<name>E3QYP8_COLGM</name>
<dbReference type="OrthoDB" id="5343383at2759"/>
<accession>E3QYP8</accession>
<evidence type="ECO:0000313" key="1">
    <source>
        <dbReference type="EMBL" id="EFQ35986.1"/>
    </source>
</evidence>
<protein>
    <submittedName>
        <fullName evidence="1">Uncharacterized protein</fullName>
    </submittedName>
</protein>
<dbReference type="RefSeq" id="XP_008100006.1">
    <property type="nucleotide sequence ID" value="XM_008101815.1"/>
</dbReference>
<evidence type="ECO:0000313" key="2">
    <source>
        <dbReference type="Proteomes" id="UP000008782"/>
    </source>
</evidence>
<dbReference type="STRING" id="645133.E3QYP8"/>
<dbReference type="AlphaFoldDB" id="E3QYP8"/>
<sequence length="71" mass="7826">MHHKILSLKLVPAPAAGNFGAAICAPKDAEAKSLYREYGWPSAFRKEDFLRAAVPVRAAIKNDQNAWSDED</sequence>
<gene>
    <name evidence="1" type="ORF">GLRG_11130</name>
</gene>
<dbReference type="Proteomes" id="UP000008782">
    <property type="component" value="Unassembled WGS sequence"/>
</dbReference>
<dbReference type="EMBL" id="GG697405">
    <property type="protein sequence ID" value="EFQ35986.1"/>
    <property type="molecule type" value="Genomic_DNA"/>
</dbReference>